<dbReference type="InterPro" id="IPR036365">
    <property type="entry name" value="PGBD-like_sf"/>
</dbReference>
<evidence type="ECO:0000256" key="3">
    <source>
        <dbReference type="ARBA" id="ARBA00011901"/>
    </source>
</evidence>
<dbReference type="GO" id="GO:0008745">
    <property type="term" value="F:N-acetylmuramoyl-L-alanine amidase activity"/>
    <property type="evidence" value="ECO:0007669"/>
    <property type="project" value="UniProtKB-EC"/>
</dbReference>
<gene>
    <name evidence="7" type="ORF">GCM10011273_13130</name>
</gene>
<proteinExistence type="inferred from homology"/>
<evidence type="ECO:0000256" key="4">
    <source>
        <dbReference type="ARBA" id="ARBA00022801"/>
    </source>
</evidence>
<evidence type="ECO:0000256" key="1">
    <source>
        <dbReference type="ARBA" id="ARBA00001561"/>
    </source>
</evidence>
<sequence>MIELPSPNFNERTAPVDMIVLHYTGMETAGAALDRLCDPQAKVSAHYVIDEDGTVYRLVAEARRAWHAGVSFWKSETDINGASIGIEIVNPGHEFGYRDFPPEQIEALVLLLDDIRDRWDIPDHRILGHSDVAPERKEDPGELFPWAYLAQRGHGLWVEPDLPPAKPSGESVMGPPLDISDVGLGVFSLQSALGKLGYNILAGGPYDDQTKAIVTAFQRHWRPENIDGRADAETRVRLMALLRHVTLLME</sequence>
<dbReference type="CDD" id="cd06583">
    <property type="entry name" value="PGRP"/>
    <property type="match status" value="1"/>
</dbReference>
<dbReference type="Gene3D" id="3.40.80.10">
    <property type="entry name" value="Peptidoglycan recognition protein-like"/>
    <property type="match status" value="1"/>
</dbReference>
<dbReference type="AlphaFoldDB" id="A0A918Q249"/>
<dbReference type="PANTHER" id="PTHR30417">
    <property type="entry name" value="N-ACETYLMURAMOYL-L-ALANINE AMIDASE AMID"/>
    <property type="match status" value="1"/>
</dbReference>
<keyword evidence="8" id="KW-1185">Reference proteome</keyword>
<dbReference type="GO" id="GO:0019867">
    <property type="term" value="C:outer membrane"/>
    <property type="evidence" value="ECO:0007669"/>
    <property type="project" value="TreeGrafter"/>
</dbReference>
<comment type="similarity">
    <text evidence="2">Belongs to the N-acetylmuramoyl-L-alanine amidase 2 family.</text>
</comment>
<dbReference type="SUPFAM" id="SSF47090">
    <property type="entry name" value="PGBD-like"/>
    <property type="match status" value="1"/>
</dbReference>
<dbReference type="Pfam" id="PF01471">
    <property type="entry name" value="PG_binding_1"/>
    <property type="match status" value="1"/>
</dbReference>
<protein>
    <recommendedName>
        <fullName evidence="3">N-acetylmuramoyl-L-alanine amidase</fullName>
        <ecNumber evidence="3">3.5.1.28</ecNumber>
    </recommendedName>
</protein>
<feature type="domain" description="N-acetylmuramoyl-L-alanine amidase" evidence="6">
    <location>
        <begin position="4"/>
        <end position="141"/>
    </location>
</feature>
<dbReference type="SUPFAM" id="SSF55846">
    <property type="entry name" value="N-acetylmuramoyl-L-alanine amidase-like"/>
    <property type="match status" value="1"/>
</dbReference>
<dbReference type="EC" id="3.5.1.28" evidence="3"/>
<dbReference type="GO" id="GO:0009254">
    <property type="term" value="P:peptidoglycan turnover"/>
    <property type="evidence" value="ECO:0007669"/>
    <property type="project" value="TreeGrafter"/>
</dbReference>
<reference evidence="7" key="2">
    <citation type="submission" date="2020-09" db="EMBL/GenBank/DDBJ databases">
        <authorList>
            <person name="Sun Q."/>
            <person name="Kim S."/>
        </authorList>
    </citation>
    <scope>NUCLEOTIDE SEQUENCE</scope>
    <source>
        <strain evidence="7">KCTC 32296</strain>
    </source>
</reference>
<organism evidence="7 8">
    <name type="scientific">Asticcacaulis endophyticus</name>
    <dbReference type="NCBI Taxonomy" id="1395890"/>
    <lineage>
        <taxon>Bacteria</taxon>
        <taxon>Pseudomonadati</taxon>
        <taxon>Pseudomonadota</taxon>
        <taxon>Alphaproteobacteria</taxon>
        <taxon>Caulobacterales</taxon>
        <taxon>Caulobacteraceae</taxon>
        <taxon>Asticcacaulis</taxon>
    </lineage>
</organism>
<comment type="caution">
    <text evidence="7">The sequence shown here is derived from an EMBL/GenBank/DDBJ whole genome shotgun (WGS) entry which is preliminary data.</text>
</comment>
<evidence type="ECO:0000313" key="8">
    <source>
        <dbReference type="Proteomes" id="UP000662572"/>
    </source>
</evidence>
<dbReference type="PANTHER" id="PTHR30417:SF1">
    <property type="entry name" value="N-ACETYLMURAMOYL-L-ALANINE AMIDASE AMID"/>
    <property type="match status" value="1"/>
</dbReference>
<dbReference type="InterPro" id="IPR002477">
    <property type="entry name" value="Peptidoglycan-bd-like"/>
</dbReference>
<dbReference type="GO" id="GO:0009253">
    <property type="term" value="P:peptidoglycan catabolic process"/>
    <property type="evidence" value="ECO:0007669"/>
    <property type="project" value="InterPro"/>
</dbReference>
<dbReference type="Pfam" id="PF01510">
    <property type="entry name" value="Amidase_2"/>
    <property type="match status" value="1"/>
</dbReference>
<accession>A0A918Q249</accession>
<name>A0A918Q249_9CAUL</name>
<dbReference type="RefSeq" id="WP_189485580.1">
    <property type="nucleotide sequence ID" value="NZ_BMZB01000001.1"/>
</dbReference>
<dbReference type="InterPro" id="IPR002502">
    <property type="entry name" value="Amidase_domain"/>
</dbReference>
<dbReference type="EMBL" id="BMZB01000001">
    <property type="protein sequence ID" value="GGZ28671.1"/>
    <property type="molecule type" value="Genomic_DNA"/>
</dbReference>
<comment type="catalytic activity">
    <reaction evidence="1">
        <text>Hydrolyzes the link between N-acetylmuramoyl residues and L-amino acid residues in certain cell-wall glycopeptides.</text>
        <dbReference type="EC" id="3.5.1.28"/>
    </reaction>
</comment>
<dbReference type="GO" id="GO:0071555">
    <property type="term" value="P:cell wall organization"/>
    <property type="evidence" value="ECO:0007669"/>
    <property type="project" value="UniProtKB-KW"/>
</dbReference>
<evidence type="ECO:0000259" key="6">
    <source>
        <dbReference type="SMART" id="SM00644"/>
    </source>
</evidence>
<keyword evidence="5" id="KW-0961">Cell wall biogenesis/degradation</keyword>
<dbReference type="Proteomes" id="UP000662572">
    <property type="component" value="Unassembled WGS sequence"/>
</dbReference>
<dbReference type="InterPro" id="IPR036366">
    <property type="entry name" value="PGBDSf"/>
</dbReference>
<reference evidence="7" key="1">
    <citation type="journal article" date="2014" name="Int. J. Syst. Evol. Microbiol.">
        <title>Complete genome sequence of Corynebacterium casei LMG S-19264T (=DSM 44701T), isolated from a smear-ripened cheese.</title>
        <authorList>
            <consortium name="US DOE Joint Genome Institute (JGI-PGF)"/>
            <person name="Walter F."/>
            <person name="Albersmeier A."/>
            <person name="Kalinowski J."/>
            <person name="Ruckert C."/>
        </authorList>
    </citation>
    <scope>NUCLEOTIDE SEQUENCE</scope>
    <source>
        <strain evidence="7">KCTC 32296</strain>
    </source>
</reference>
<dbReference type="Gene3D" id="1.10.101.10">
    <property type="entry name" value="PGBD-like superfamily/PGBD"/>
    <property type="match status" value="1"/>
</dbReference>
<evidence type="ECO:0000256" key="2">
    <source>
        <dbReference type="ARBA" id="ARBA00007553"/>
    </source>
</evidence>
<dbReference type="InterPro" id="IPR051206">
    <property type="entry name" value="NAMLAA_amidase_2"/>
</dbReference>
<evidence type="ECO:0000256" key="5">
    <source>
        <dbReference type="ARBA" id="ARBA00023316"/>
    </source>
</evidence>
<evidence type="ECO:0000313" key="7">
    <source>
        <dbReference type="EMBL" id="GGZ28671.1"/>
    </source>
</evidence>
<keyword evidence="4" id="KW-0378">Hydrolase</keyword>
<dbReference type="SMART" id="SM00644">
    <property type="entry name" value="Ami_2"/>
    <property type="match status" value="1"/>
</dbReference>
<dbReference type="InterPro" id="IPR036505">
    <property type="entry name" value="Amidase/PGRP_sf"/>
</dbReference>